<proteinExistence type="predicted"/>
<feature type="region of interest" description="Disordered" evidence="1">
    <location>
        <begin position="197"/>
        <end position="221"/>
    </location>
</feature>
<keyword evidence="4" id="KW-1185">Reference proteome</keyword>
<evidence type="ECO:0000313" key="4">
    <source>
        <dbReference type="Proteomes" id="UP000606974"/>
    </source>
</evidence>
<dbReference type="EMBL" id="JAACFV010000016">
    <property type="protein sequence ID" value="KAF7511861.1"/>
    <property type="molecule type" value="Genomic_DNA"/>
</dbReference>
<accession>A0A8H7ARI0</accession>
<evidence type="ECO:0000313" key="3">
    <source>
        <dbReference type="EMBL" id="KAF7511861.1"/>
    </source>
</evidence>
<feature type="compositionally biased region" description="Low complexity" evidence="1">
    <location>
        <begin position="305"/>
        <end position="319"/>
    </location>
</feature>
<feature type="compositionally biased region" description="Polar residues" evidence="1">
    <location>
        <begin position="197"/>
        <end position="209"/>
    </location>
</feature>
<feature type="region of interest" description="Disordered" evidence="1">
    <location>
        <begin position="351"/>
        <end position="406"/>
    </location>
</feature>
<evidence type="ECO:0000256" key="2">
    <source>
        <dbReference type="SAM" id="SignalP"/>
    </source>
</evidence>
<dbReference type="OrthoDB" id="3595619at2759"/>
<protein>
    <submittedName>
        <fullName evidence="3">Uncharacterized protein</fullName>
    </submittedName>
</protein>
<feature type="signal peptide" evidence="2">
    <location>
        <begin position="1"/>
        <end position="27"/>
    </location>
</feature>
<feature type="compositionally biased region" description="Low complexity" evidence="1">
    <location>
        <begin position="361"/>
        <end position="405"/>
    </location>
</feature>
<feature type="compositionally biased region" description="Polar residues" evidence="1">
    <location>
        <begin position="279"/>
        <end position="288"/>
    </location>
</feature>
<dbReference type="Proteomes" id="UP000606974">
    <property type="component" value="Unassembled WGS sequence"/>
</dbReference>
<evidence type="ECO:0000256" key="1">
    <source>
        <dbReference type="SAM" id="MobiDB-lite"/>
    </source>
</evidence>
<feature type="region of interest" description="Disordered" evidence="1">
    <location>
        <begin position="279"/>
        <end position="321"/>
    </location>
</feature>
<sequence>MSQPGSADGIFTRWLAVLLSCFGQAQRSGSVAVTSGVEREMKVRHNQAHLVPPMKLVFYDEMPKSPGPSPGSANRMSNWVSRGKEFASKASIRASLMIKNKLSMPDISAPLPVTTADCMSPRRQQLRPLELSIYLPGNRLSDLPGFEDVAFTDLGEIQVPPKALIRTRSENMLPPFSQPPTTRPTISMVGERQLDYWQQQHQRSSSLVSQRPPPPSAFEPLNSHPVCWSSLSDLPPQSEAAIELLSPMAEEEEEKPSSVPVQTADNTMLDSPALYAQEQEQNRPATTTLPPPSIRIPYKKPLRPTPTHETSTSSSSPRTRISHWLSLSSTPTKATKPSQFYQCAITPPLTQREYQHQHQHSNTPSPNRSPNRRTPSFASSPSSSSSIGSPIDSDSDSIVSMTSSTTAPTTVLDSRSYWSRSRSATLRTVDSGVGRKSLRVETVGEGEGEAEADPMPDVPDMSVYAKTGLGEVREAGKAAASSQGVGGRGIAF</sequence>
<gene>
    <name evidence="3" type="ORF">GJ744_003094</name>
</gene>
<reference evidence="3" key="1">
    <citation type="submission" date="2020-02" db="EMBL/GenBank/DDBJ databases">
        <authorList>
            <person name="Palmer J.M."/>
        </authorList>
    </citation>
    <scope>NUCLEOTIDE SEQUENCE</scope>
    <source>
        <strain evidence="3">EPUS1.4</strain>
        <tissue evidence="3">Thallus</tissue>
    </source>
</reference>
<keyword evidence="2" id="KW-0732">Signal</keyword>
<comment type="caution">
    <text evidence="3">The sequence shown here is derived from an EMBL/GenBank/DDBJ whole genome shotgun (WGS) entry which is preliminary data.</text>
</comment>
<organism evidence="3 4">
    <name type="scientific">Endocarpon pusillum</name>
    <dbReference type="NCBI Taxonomy" id="364733"/>
    <lineage>
        <taxon>Eukaryota</taxon>
        <taxon>Fungi</taxon>
        <taxon>Dikarya</taxon>
        <taxon>Ascomycota</taxon>
        <taxon>Pezizomycotina</taxon>
        <taxon>Eurotiomycetes</taxon>
        <taxon>Chaetothyriomycetidae</taxon>
        <taxon>Verrucariales</taxon>
        <taxon>Verrucariaceae</taxon>
        <taxon>Endocarpon</taxon>
    </lineage>
</organism>
<feature type="chain" id="PRO_5034098161" evidence="2">
    <location>
        <begin position="28"/>
        <end position="492"/>
    </location>
</feature>
<name>A0A8H7ARI0_9EURO</name>
<dbReference type="AlphaFoldDB" id="A0A8H7ARI0"/>